<feature type="transmembrane region" description="Helical" evidence="2">
    <location>
        <begin position="25"/>
        <end position="49"/>
    </location>
</feature>
<keyword evidence="2" id="KW-1133">Transmembrane helix</keyword>
<organism evidence="3 4">
    <name type="scientific">Monilinia vaccinii-corymbosi</name>
    <dbReference type="NCBI Taxonomy" id="61207"/>
    <lineage>
        <taxon>Eukaryota</taxon>
        <taxon>Fungi</taxon>
        <taxon>Dikarya</taxon>
        <taxon>Ascomycota</taxon>
        <taxon>Pezizomycotina</taxon>
        <taxon>Leotiomycetes</taxon>
        <taxon>Helotiales</taxon>
        <taxon>Sclerotiniaceae</taxon>
        <taxon>Monilinia</taxon>
    </lineage>
</organism>
<feature type="transmembrane region" description="Helical" evidence="2">
    <location>
        <begin position="125"/>
        <end position="142"/>
    </location>
</feature>
<feature type="transmembrane region" description="Helical" evidence="2">
    <location>
        <begin position="154"/>
        <end position="174"/>
    </location>
</feature>
<accession>A0A8A3PNG8</accession>
<name>A0A8A3PNG8_9HELO</name>
<feature type="compositionally biased region" description="Basic and acidic residues" evidence="1">
    <location>
        <begin position="294"/>
        <end position="304"/>
    </location>
</feature>
<keyword evidence="2" id="KW-0472">Membrane</keyword>
<feature type="region of interest" description="Disordered" evidence="1">
    <location>
        <begin position="236"/>
        <end position="304"/>
    </location>
</feature>
<keyword evidence="2" id="KW-0812">Transmembrane</keyword>
<proteinExistence type="predicted"/>
<reference evidence="3" key="1">
    <citation type="submission" date="2020-10" db="EMBL/GenBank/DDBJ databases">
        <title>Genome Sequence of Monilinia vaccinii-corymbosi Sheds Light on Mummy Berry Disease Infection of Blueberry and Mating Type.</title>
        <authorList>
            <person name="Yow A.G."/>
            <person name="Zhang Y."/>
            <person name="Bansal K."/>
            <person name="Eacker S.M."/>
            <person name="Sullivan S."/>
            <person name="Liachko I."/>
            <person name="Cubeta M.A."/>
            <person name="Rollins J.A."/>
            <person name="Ashrafi H."/>
        </authorList>
    </citation>
    <scope>NUCLEOTIDE SEQUENCE</scope>
    <source>
        <strain evidence="3">RL-1</strain>
    </source>
</reference>
<gene>
    <name evidence="3" type="ORF">DSL72_006433</name>
</gene>
<evidence type="ECO:0000256" key="1">
    <source>
        <dbReference type="SAM" id="MobiDB-lite"/>
    </source>
</evidence>
<dbReference type="Proteomes" id="UP000672032">
    <property type="component" value="Chromosome 7"/>
</dbReference>
<feature type="transmembrane region" description="Helical" evidence="2">
    <location>
        <begin position="194"/>
        <end position="215"/>
    </location>
</feature>
<dbReference type="AlphaFoldDB" id="A0A8A3PNG8"/>
<sequence>MSETGRIQRELPLREKLQANREDSINLYVATGATVAVFALIILSQLYAFPGPQSSLVSFTFSNITYKIYPFQYCVSGGKDDEYGADGNGCHLNSNPLGYVLSTNKLPTPTQDIQLFHALTSTASFLYYIDVHLCLLLVYHFWRRVSQTPWVPLWSACLYQTLILIIPASILTFIAQKTAAHTPPHATVSLGHSYLFLLHSFWLVYLLACMSILVLSSSSSSRMRIGIASWRRKTADADAERGPSSSTFRVQGGRQAAGDASFGLGMERGCRPGAGMGAVERRHDDDDDDDDDKRDECKRGGGAP</sequence>
<evidence type="ECO:0000256" key="2">
    <source>
        <dbReference type="SAM" id="Phobius"/>
    </source>
</evidence>
<dbReference type="EMBL" id="CP063411">
    <property type="protein sequence ID" value="QSZ36553.1"/>
    <property type="molecule type" value="Genomic_DNA"/>
</dbReference>
<evidence type="ECO:0000313" key="4">
    <source>
        <dbReference type="Proteomes" id="UP000672032"/>
    </source>
</evidence>
<evidence type="ECO:0000313" key="3">
    <source>
        <dbReference type="EMBL" id="QSZ36553.1"/>
    </source>
</evidence>
<keyword evidence="4" id="KW-1185">Reference proteome</keyword>
<protein>
    <submittedName>
        <fullName evidence="3">Uncharacterized protein</fullName>
    </submittedName>
</protein>
<dbReference type="OrthoDB" id="3532941at2759"/>